<dbReference type="RefSeq" id="WP_176787585.1">
    <property type="nucleotide sequence ID" value="NZ_JABXWR010000001.1"/>
</dbReference>
<dbReference type="OrthoDB" id="117839at2157"/>
<dbReference type="GO" id="GO:0004540">
    <property type="term" value="F:RNA nuclease activity"/>
    <property type="evidence" value="ECO:0007669"/>
    <property type="project" value="InterPro"/>
</dbReference>
<dbReference type="PANTHER" id="PTHR33397:SF5">
    <property type="entry name" value="RNASE YUTE-RELATED"/>
    <property type="match status" value="1"/>
</dbReference>
<dbReference type="EMBL" id="JABXWR010000001">
    <property type="protein sequence ID" value="NVO66012.1"/>
    <property type="molecule type" value="Genomic_DNA"/>
</dbReference>
<reference evidence="6 7" key="1">
    <citation type="submission" date="2020-06" db="EMBL/GenBank/DDBJ databases">
        <title>Methanofollis fontis sp. nov., a methanogen isolated from marine sediments near a cold seep at Four-Way Closure Ridge offshore southwestern Taiwan.</title>
        <authorList>
            <person name="Chen S.-C."/>
            <person name="Teng N.-H."/>
            <person name="Lin Y.-S."/>
            <person name="Lai M.-C."/>
            <person name="Chen H.-H."/>
            <person name="Wang C.-C."/>
        </authorList>
    </citation>
    <scope>NUCLEOTIDE SEQUENCE [LARGE SCALE GENOMIC DNA]</scope>
    <source>
        <strain evidence="6 7">DSM 2702</strain>
    </source>
</reference>
<name>A0A7K4HLG3_9EURY</name>
<dbReference type="Proteomes" id="UP000570823">
    <property type="component" value="Unassembled WGS sequence"/>
</dbReference>
<organism evidence="6 7">
    <name type="scientific">Methanofollis tationis</name>
    <dbReference type="NCBI Taxonomy" id="81417"/>
    <lineage>
        <taxon>Archaea</taxon>
        <taxon>Methanobacteriati</taxon>
        <taxon>Methanobacteriota</taxon>
        <taxon>Stenosarchaea group</taxon>
        <taxon>Methanomicrobia</taxon>
        <taxon>Methanomicrobiales</taxon>
        <taxon>Methanomicrobiaceae</taxon>
        <taxon>Methanofollis</taxon>
    </lineage>
</organism>
<evidence type="ECO:0000313" key="6">
    <source>
        <dbReference type="EMBL" id="NVO66012.1"/>
    </source>
</evidence>
<keyword evidence="2" id="KW-1277">Toxin-antitoxin system</keyword>
<comment type="caution">
    <text evidence="6">The sequence shown here is derived from an EMBL/GenBank/DDBJ whole genome shotgun (WGS) entry which is preliminary data.</text>
</comment>
<evidence type="ECO:0000256" key="3">
    <source>
        <dbReference type="ARBA" id="ARBA00022722"/>
    </source>
</evidence>
<keyword evidence="4" id="KW-0378">Hydrolase</keyword>
<keyword evidence="7" id="KW-1185">Reference proteome</keyword>
<dbReference type="PANTHER" id="PTHR33397">
    <property type="entry name" value="UPF0331 PROTEIN YUTE"/>
    <property type="match status" value="1"/>
</dbReference>
<keyword evidence="1" id="KW-0597">Phosphoprotein</keyword>
<dbReference type="AlphaFoldDB" id="A0A7K4HLG3"/>
<evidence type="ECO:0000256" key="2">
    <source>
        <dbReference type="ARBA" id="ARBA00022649"/>
    </source>
</evidence>
<evidence type="ECO:0000256" key="5">
    <source>
        <dbReference type="ARBA" id="ARBA00024207"/>
    </source>
</evidence>
<accession>A0A7K4HLG3</accession>
<evidence type="ECO:0000256" key="4">
    <source>
        <dbReference type="ARBA" id="ARBA00022801"/>
    </source>
</evidence>
<protein>
    <submittedName>
        <fullName evidence="6">DUF86 domain-containing protein</fullName>
    </submittedName>
</protein>
<sequence>MHDRERISVILADIDRYCADLKEFQIRSTDDLHDKKTYYAVSMVLFSLLNRVIDLGSEMVMGAALGTPATYRDIFRLLENDGIIDRELNRALSSLVYYRNLLSHEYHTFDESDLMEILTRLPQISYFVQQVRAALR</sequence>
<evidence type="ECO:0000256" key="1">
    <source>
        <dbReference type="ARBA" id="ARBA00022553"/>
    </source>
</evidence>
<dbReference type="GO" id="GO:0016787">
    <property type="term" value="F:hydrolase activity"/>
    <property type="evidence" value="ECO:0007669"/>
    <property type="project" value="UniProtKB-KW"/>
</dbReference>
<keyword evidence="3" id="KW-0540">Nuclease</keyword>
<dbReference type="InterPro" id="IPR052379">
    <property type="entry name" value="Type_VII_TA_RNase"/>
</dbReference>
<dbReference type="InterPro" id="IPR037038">
    <property type="entry name" value="HepT-like_sf"/>
</dbReference>
<evidence type="ECO:0000313" key="7">
    <source>
        <dbReference type="Proteomes" id="UP000570823"/>
    </source>
</evidence>
<dbReference type="NCBIfam" id="NF047751">
    <property type="entry name" value="HepT_toxin"/>
    <property type="match status" value="1"/>
</dbReference>
<gene>
    <name evidence="6" type="ORF">HWN36_01450</name>
</gene>
<dbReference type="Pfam" id="PF01934">
    <property type="entry name" value="HepT-like"/>
    <property type="match status" value="1"/>
</dbReference>
<dbReference type="Gene3D" id="1.20.120.580">
    <property type="entry name" value="bsu32300-like"/>
    <property type="match status" value="1"/>
</dbReference>
<dbReference type="InterPro" id="IPR008201">
    <property type="entry name" value="HepT-like"/>
</dbReference>
<comment type="similarity">
    <text evidence="5">Belongs to the HepT RNase toxin family.</text>
</comment>
<proteinExistence type="inferred from homology"/>
<dbReference type="GO" id="GO:0110001">
    <property type="term" value="C:toxin-antitoxin complex"/>
    <property type="evidence" value="ECO:0007669"/>
    <property type="project" value="InterPro"/>
</dbReference>